<reference evidence="2 3" key="1">
    <citation type="submission" date="2017-12" db="EMBL/GenBank/DDBJ databases">
        <title>Genome sequence of the mycotoxigenic crop pathogen Fusarium proliferatum, strain ITEM 2341 from Date Palm.</title>
        <authorList>
            <person name="Almiman B.F."/>
            <person name="Shittu T.A."/>
            <person name="Muthumeenakshi S."/>
            <person name="Baroncelli R."/>
            <person name="Sreenivasaprasada S."/>
        </authorList>
    </citation>
    <scope>NUCLEOTIDE SEQUENCE [LARGE SCALE GENOMIC DNA]</scope>
    <source>
        <strain evidence="2 3">ITEM 2341</strain>
    </source>
</reference>
<accession>A0A365MLJ4</accession>
<comment type="caution">
    <text evidence="2">The sequence shown here is derived from an EMBL/GenBank/DDBJ whole genome shotgun (WGS) entry which is preliminary data.</text>
</comment>
<evidence type="ECO:0000313" key="3">
    <source>
        <dbReference type="Proteomes" id="UP000251714"/>
    </source>
</evidence>
<dbReference type="Proteomes" id="UP000251714">
    <property type="component" value="Unassembled WGS sequence"/>
</dbReference>
<dbReference type="EMBL" id="PKMI01000083">
    <property type="protein sequence ID" value="RBA09379.1"/>
    <property type="molecule type" value="Genomic_DNA"/>
</dbReference>
<dbReference type="AlphaFoldDB" id="A0A365MLJ4"/>
<evidence type="ECO:0000256" key="1">
    <source>
        <dbReference type="SAM" id="MobiDB-lite"/>
    </source>
</evidence>
<organism evidence="2 3">
    <name type="scientific">Gibberella intermedia</name>
    <name type="common">Bulb rot disease fungus</name>
    <name type="synonym">Fusarium proliferatum</name>
    <dbReference type="NCBI Taxonomy" id="948311"/>
    <lineage>
        <taxon>Eukaryota</taxon>
        <taxon>Fungi</taxon>
        <taxon>Dikarya</taxon>
        <taxon>Ascomycota</taxon>
        <taxon>Pezizomycotina</taxon>
        <taxon>Sordariomycetes</taxon>
        <taxon>Hypocreomycetidae</taxon>
        <taxon>Hypocreales</taxon>
        <taxon>Nectriaceae</taxon>
        <taxon>Fusarium</taxon>
        <taxon>Fusarium fujikuroi species complex</taxon>
    </lineage>
</organism>
<protein>
    <submittedName>
        <fullName evidence="2">Uncharacterized protein</fullName>
    </submittedName>
</protein>
<evidence type="ECO:0000313" key="2">
    <source>
        <dbReference type="EMBL" id="RBA09379.1"/>
    </source>
</evidence>
<name>A0A365MLJ4_GIBIN</name>
<proteinExistence type="predicted"/>
<feature type="region of interest" description="Disordered" evidence="1">
    <location>
        <begin position="1"/>
        <end position="20"/>
    </location>
</feature>
<gene>
    <name evidence="2" type="ORF">FPRO05_06516</name>
</gene>
<sequence>MVAATQLQPPASSASSTTANTIDVESQQINAKTSHFNLILGQVGLIEAVLNYNYTGHGITDSLYLVEFLPNDS</sequence>